<keyword evidence="1" id="KW-0472">Membrane</keyword>
<dbReference type="Proteomes" id="UP000016932">
    <property type="component" value="Unassembled WGS sequence"/>
</dbReference>
<keyword evidence="1" id="KW-1133">Transmembrane helix</keyword>
<dbReference type="VEuPathDB" id="FungiDB:MYCFIDRAFT_175138"/>
<keyword evidence="1" id="KW-0812">Transmembrane</keyword>
<dbReference type="GeneID" id="19333339"/>
<keyword evidence="3" id="KW-1185">Reference proteome</keyword>
<reference evidence="2 3" key="1">
    <citation type="journal article" date="2012" name="PLoS Pathog.">
        <title>Diverse lifestyles and strategies of plant pathogenesis encoded in the genomes of eighteen Dothideomycetes fungi.</title>
        <authorList>
            <person name="Ohm R.A."/>
            <person name="Feau N."/>
            <person name="Henrissat B."/>
            <person name="Schoch C.L."/>
            <person name="Horwitz B.A."/>
            <person name="Barry K.W."/>
            <person name="Condon B.J."/>
            <person name="Copeland A.C."/>
            <person name="Dhillon B."/>
            <person name="Glaser F."/>
            <person name="Hesse C.N."/>
            <person name="Kosti I."/>
            <person name="LaButti K."/>
            <person name="Lindquist E.A."/>
            <person name="Lucas S."/>
            <person name="Salamov A.A."/>
            <person name="Bradshaw R.E."/>
            <person name="Ciuffetti L."/>
            <person name="Hamelin R.C."/>
            <person name="Kema G.H.J."/>
            <person name="Lawrence C."/>
            <person name="Scott J.A."/>
            <person name="Spatafora J.W."/>
            <person name="Turgeon B.G."/>
            <person name="de Wit P.J.G.M."/>
            <person name="Zhong S."/>
            <person name="Goodwin S.B."/>
            <person name="Grigoriev I.V."/>
        </authorList>
    </citation>
    <scope>NUCLEOTIDE SEQUENCE [LARGE SCALE GENOMIC DNA]</scope>
    <source>
        <strain evidence="2 3">CIRAD86</strain>
    </source>
</reference>
<accession>M2ZXM2</accession>
<organism evidence="2 3">
    <name type="scientific">Pseudocercospora fijiensis (strain CIRAD86)</name>
    <name type="common">Black leaf streak disease fungus</name>
    <name type="synonym">Mycosphaerella fijiensis</name>
    <dbReference type="NCBI Taxonomy" id="383855"/>
    <lineage>
        <taxon>Eukaryota</taxon>
        <taxon>Fungi</taxon>
        <taxon>Dikarya</taxon>
        <taxon>Ascomycota</taxon>
        <taxon>Pezizomycotina</taxon>
        <taxon>Dothideomycetes</taxon>
        <taxon>Dothideomycetidae</taxon>
        <taxon>Mycosphaerellales</taxon>
        <taxon>Mycosphaerellaceae</taxon>
        <taxon>Pseudocercospora</taxon>
    </lineage>
</organism>
<protein>
    <submittedName>
        <fullName evidence="2">Uncharacterized protein</fullName>
    </submittedName>
</protein>
<dbReference type="KEGG" id="pfj:MYCFIDRAFT_175138"/>
<proteinExistence type="predicted"/>
<feature type="transmembrane region" description="Helical" evidence="1">
    <location>
        <begin position="20"/>
        <end position="41"/>
    </location>
</feature>
<gene>
    <name evidence="2" type="ORF">MYCFIDRAFT_175138</name>
</gene>
<dbReference type="RefSeq" id="XP_007926880.1">
    <property type="nucleotide sequence ID" value="XM_007928689.1"/>
</dbReference>
<dbReference type="AlphaFoldDB" id="M2ZXM2"/>
<evidence type="ECO:0000313" key="3">
    <source>
        <dbReference type="Proteomes" id="UP000016932"/>
    </source>
</evidence>
<dbReference type="eggNOG" id="ENOG502RNF2">
    <property type="taxonomic scope" value="Eukaryota"/>
</dbReference>
<dbReference type="EMBL" id="KB446558">
    <property type="protein sequence ID" value="EME83719.1"/>
    <property type="molecule type" value="Genomic_DNA"/>
</dbReference>
<evidence type="ECO:0000256" key="1">
    <source>
        <dbReference type="SAM" id="Phobius"/>
    </source>
</evidence>
<name>M2ZXM2_PSEFD</name>
<dbReference type="HOGENOM" id="CLU_644239_0_0_1"/>
<dbReference type="OrthoDB" id="3828405at2759"/>
<evidence type="ECO:0000313" key="2">
    <source>
        <dbReference type="EMBL" id="EME83719.1"/>
    </source>
</evidence>
<sequence>MSTRRRWVSREVRRAHFEMWNGVVALLNGAVGIFGVCLGAARSTERASARSALVDLITVAIACLTKSKTEDKERLVVLITAIRVITVPSNTYHSESVPAIPYHKLISGYRMSALESEEDDRDDTAKTPRPRWNLEEVRIISLTISGDALTNAPVLGTLASSRNCCGLGNGNQHEHFELPNSTPRLRPEQALLRRILNSHLPSHHRLGIPILKVPLSHCQHNPILAATQSPHLFPVSSVLSKISTFAVQSPAARKTTGTMRTFSIPLLLLALFALAIPQMASAAGAQISPGSFCNFKNRFVYEAINKFCSKTNLVVGSAYSRNGVKSNNRLATVRINGDCKPAQWVPQSKSRSMCYCKSQFYELCGRGNEFGANSGRYGRNACQVSQVRYVFCAWRLLLTRTSRSGGELIPTTMASRSAWQTVPVKN</sequence>